<dbReference type="SMART" id="SM00181">
    <property type="entry name" value="EGF"/>
    <property type="match status" value="2"/>
</dbReference>
<keyword evidence="11 13" id="KW-1015">Disulfide bond</keyword>
<dbReference type="FunFam" id="2.10.25.10:FF:000172">
    <property type="entry name" value="FAT atypical cadherin 3"/>
    <property type="match status" value="1"/>
</dbReference>
<feature type="disulfide bond" evidence="13">
    <location>
        <begin position="34"/>
        <end position="43"/>
    </location>
</feature>
<dbReference type="GO" id="GO:0005886">
    <property type="term" value="C:plasma membrane"/>
    <property type="evidence" value="ECO:0007669"/>
    <property type="project" value="UniProtKB-SubCell"/>
</dbReference>
<reference evidence="15" key="1">
    <citation type="submission" date="2019-08" db="EMBL/GenBank/DDBJ databases">
        <title>The improved chromosome-level genome for the pearl oyster Pinctada fucata martensii using PacBio sequencing and Hi-C.</title>
        <authorList>
            <person name="Zheng Z."/>
        </authorList>
    </citation>
    <scope>NUCLEOTIDE SEQUENCE</scope>
    <source>
        <strain evidence="15">ZZ-2019</strain>
        <tissue evidence="15">Adductor muscle</tissue>
    </source>
</reference>
<dbReference type="PROSITE" id="PS01186">
    <property type="entry name" value="EGF_2"/>
    <property type="match status" value="2"/>
</dbReference>
<keyword evidence="2" id="KW-0217">Developmental protein</keyword>
<evidence type="ECO:0000313" key="16">
    <source>
        <dbReference type="Proteomes" id="UP001186944"/>
    </source>
</evidence>
<dbReference type="GO" id="GO:0016358">
    <property type="term" value="P:dendrite development"/>
    <property type="evidence" value="ECO:0007669"/>
    <property type="project" value="UniProtKB-ARBA"/>
</dbReference>
<evidence type="ECO:0000256" key="13">
    <source>
        <dbReference type="PROSITE-ProRule" id="PRU00076"/>
    </source>
</evidence>
<sequence>HSENYGDPCVTDPCRHGGTCIWRKNRVPSYTCTCRLGYTGRRCQKALPECDKGPCRQHGDCIATEKGFVCRCTDGYEGRTCEIRKTNNAHGRKTGG</sequence>
<evidence type="ECO:0000256" key="8">
    <source>
        <dbReference type="ARBA" id="ARBA00022837"/>
    </source>
</evidence>
<dbReference type="GO" id="GO:0009887">
    <property type="term" value="P:animal organ morphogenesis"/>
    <property type="evidence" value="ECO:0007669"/>
    <property type="project" value="UniProtKB-ARBA"/>
</dbReference>
<feature type="non-terminal residue" evidence="15">
    <location>
        <position position="1"/>
    </location>
</feature>
<comment type="subcellular location">
    <subcellularLocation>
        <location evidence="1">Cell membrane</location>
        <topology evidence="1">Single-pass type I membrane protein</topology>
    </subcellularLocation>
</comment>
<evidence type="ECO:0000259" key="14">
    <source>
        <dbReference type="PROSITE" id="PS50026"/>
    </source>
</evidence>
<evidence type="ECO:0000256" key="3">
    <source>
        <dbReference type="ARBA" id="ARBA00022475"/>
    </source>
</evidence>
<evidence type="ECO:0000256" key="7">
    <source>
        <dbReference type="ARBA" id="ARBA00022737"/>
    </source>
</evidence>
<dbReference type="GO" id="GO:0001764">
    <property type="term" value="P:neuron migration"/>
    <property type="evidence" value="ECO:0007669"/>
    <property type="project" value="UniProtKB-ARBA"/>
</dbReference>
<dbReference type="Pfam" id="PF00008">
    <property type="entry name" value="EGF"/>
    <property type="match status" value="2"/>
</dbReference>
<name>A0AA88YUW1_PINIB</name>
<dbReference type="PANTHER" id="PTHR24049">
    <property type="entry name" value="CRUMBS FAMILY MEMBER"/>
    <property type="match status" value="1"/>
</dbReference>
<feature type="domain" description="EGF-like" evidence="14">
    <location>
        <begin position="46"/>
        <end position="82"/>
    </location>
</feature>
<keyword evidence="4 13" id="KW-0245">EGF-like domain</keyword>
<keyword evidence="9" id="KW-1133">Transmembrane helix</keyword>
<evidence type="ECO:0000256" key="1">
    <source>
        <dbReference type="ARBA" id="ARBA00004251"/>
    </source>
</evidence>
<evidence type="ECO:0000256" key="2">
    <source>
        <dbReference type="ARBA" id="ARBA00022473"/>
    </source>
</evidence>
<keyword evidence="5" id="KW-0812">Transmembrane</keyword>
<dbReference type="SUPFAM" id="SSF57196">
    <property type="entry name" value="EGF/Laminin"/>
    <property type="match status" value="2"/>
</dbReference>
<dbReference type="SMART" id="SM00179">
    <property type="entry name" value="EGF_CA"/>
    <property type="match status" value="2"/>
</dbReference>
<dbReference type="GO" id="GO:0023052">
    <property type="term" value="P:signaling"/>
    <property type="evidence" value="ECO:0007669"/>
    <property type="project" value="UniProtKB-ARBA"/>
</dbReference>
<dbReference type="GO" id="GO:0043005">
    <property type="term" value="C:neuron projection"/>
    <property type="evidence" value="ECO:0007669"/>
    <property type="project" value="UniProtKB-ARBA"/>
</dbReference>
<comment type="caution">
    <text evidence="15">The sequence shown here is derived from an EMBL/GenBank/DDBJ whole genome shotgun (WGS) entry which is preliminary data.</text>
</comment>
<dbReference type="InterPro" id="IPR001881">
    <property type="entry name" value="EGF-like_Ca-bd_dom"/>
</dbReference>
<keyword evidence="3" id="KW-1003">Cell membrane</keyword>
<dbReference type="CDD" id="cd00054">
    <property type="entry name" value="EGF_CA"/>
    <property type="match status" value="2"/>
</dbReference>
<dbReference type="AlphaFoldDB" id="A0AA88YUW1"/>
<evidence type="ECO:0000256" key="9">
    <source>
        <dbReference type="ARBA" id="ARBA00022989"/>
    </source>
</evidence>
<dbReference type="PROSITE" id="PS50026">
    <property type="entry name" value="EGF_3"/>
    <property type="match status" value="2"/>
</dbReference>
<keyword evidence="10" id="KW-0472">Membrane</keyword>
<evidence type="ECO:0000256" key="10">
    <source>
        <dbReference type="ARBA" id="ARBA00023136"/>
    </source>
</evidence>
<evidence type="ECO:0000313" key="15">
    <source>
        <dbReference type="EMBL" id="KAK3106140.1"/>
    </source>
</evidence>
<dbReference type="GO" id="GO:0048667">
    <property type="term" value="P:cell morphogenesis involved in neuron differentiation"/>
    <property type="evidence" value="ECO:0007669"/>
    <property type="project" value="UniProtKB-ARBA"/>
</dbReference>
<evidence type="ECO:0000256" key="12">
    <source>
        <dbReference type="ARBA" id="ARBA00023180"/>
    </source>
</evidence>
<dbReference type="InterPro" id="IPR051022">
    <property type="entry name" value="Notch_Cell-Fate_Det"/>
</dbReference>
<dbReference type="GO" id="GO:0048646">
    <property type="term" value="P:anatomical structure formation involved in morphogenesis"/>
    <property type="evidence" value="ECO:0007669"/>
    <property type="project" value="UniProtKB-ARBA"/>
</dbReference>
<evidence type="ECO:0000256" key="4">
    <source>
        <dbReference type="ARBA" id="ARBA00022536"/>
    </source>
</evidence>
<keyword evidence="7" id="KW-0677">Repeat</keyword>
<evidence type="ECO:0000256" key="11">
    <source>
        <dbReference type="ARBA" id="ARBA00023157"/>
    </source>
</evidence>
<feature type="disulfide bond" evidence="13">
    <location>
        <begin position="72"/>
        <end position="81"/>
    </location>
</feature>
<dbReference type="PROSITE" id="PS00022">
    <property type="entry name" value="EGF_1"/>
    <property type="match status" value="2"/>
</dbReference>
<keyword evidence="16" id="KW-1185">Reference proteome</keyword>
<feature type="domain" description="EGF-like" evidence="14">
    <location>
        <begin position="5"/>
        <end position="44"/>
    </location>
</feature>
<dbReference type="Gene3D" id="2.10.25.10">
    <property type="entry name" value="Laminin"/>
    <property type="match status" value="2"/>
</dbReference>
<keyword evidence="6" id="KW-0732">Signal</keyword>
<keyword evidence="8" id="KW-0106">Calcium</keyword>
<protein>
    <recommendedName>
        <fullName evidence="14">EGF-like domain-containing protein</fullName>
    </recommendedName>
</protein>
<dbReference type="EMBL" id="VSWD01000003">
    <property type="protein sequence ID" value="KAK3106140.1"/>
    <property type="molecule type" value="Genomic_DNA"/>
</dbReference>
<comment type="caution">
    <text evidence="13">Lacks conserved residue(s) required for the propagation of feature annotation.</text>
</comment>
<accession>A0AA88YUW1</accession>
<evidence type="ECO:0000256" key="5">
    <source>
        <dbReference type="ARBA" id="ARBA00022692"/>
    </source>
</evidence>
<proteinExistence type="predicted"/>
<gene>
    <name evidence="15" type="ORF">FSP39_013545</name>
</gene>
<dbReference type="FunFam" id="2.10.25.10:FF:000391">
    <property type="entry name" value="Weary, isoform C"/>
    <property type="match status" value="1"/>
</dbReference>
<keyword evidence="12" id="KW-0325">Glycoprotein</keyword>
<dbReference type="InterPro" id="IPR000742">
    <property type="entry name" value="EGF"/>
</dbReference>
<dbReference type="GO" id="GO:0005509">
    <property type="term" value="F:calcium ion binding"/>
    <property type="evidence" value="ECO:0007669"/>
    <property type="project" value="InterPro"/>
</dbReference>
<organism evidence="15 16">
    <name type="scientific">Pinctada imbricata</name>
    <name type="common">Atlantic pearl-oyster</name>
    <name type="synonym">Pinctada martensii</name>
    <dbReference type="NCBI Taxonomy" id="66713"/>
    <lineage>
        <taxon>Eukaryota</taxon>
        <taxon>Metazoa</taxon>
        <taxon>Spiralia</taxon>
        <taxon>Lophotrochozoa</taxon>
        <taxon>Mollusca</taxon>
        <taxon>Bivalvia</taxon>
        <taxon>Autobranchia</taxon>
        <taxon>Pteriomorphia</taxon>
        <taxon>Pterioida</taxon>
        <taxon>Pterioidea</taxon>
        <taxon>Pteriidae</taxon>
        <taxon>Pinctada</taxon>
    </lineage>
</organism>
<evidence type="ECO:0000256" key="6">
    <source>
        <dbReference type="ARBA" id="ARBA00022729"/>
    </source>
</evidence>
<dbReference type="GO" id="GO:0007154">
    <property type="term" value="P:cell communication"/>
    <property type="evidence" value="ECO:0007669"/>
    <property type="project" value="UniProtKB-ARBA"/>
</dbReference>
<dbReference type="Proteomes" id="UP001186944">
    <property type="component" value="Unassembled WGS sequence"/>
</dbReference>